<keyword evidence="4" id="KW-1185">Reference proteome</keyword>
<keyword evidence="2" id="KW-1133">Transmembrane helix</keyword>
<keyword evidence="2" id="KW-0472">Membrane</keyword>
<keyword evidence="2" id="KW-0812">Transmembrane</keyword>
<gene>
    <name evidence="3" type="ORF">Voc01_037010</name>
</gene>
<dbReference type="Proteomes" id="UP000635606">
    <property type="component" value="Unassembled WGS sequence"/>
</dbReference>
<sequence>MSMDPFDPQLYVRQRPPRPPSRFRRRIGDVAIRIAAAVAVLACCGGLNALFNDDDDEKERRTSAGASTPSPTRPSPPPTSYSPPPTPTRSVAPPPSPSTNPLDAVDKGDCLKNTGTDYDPDMVPVACGPGTYQVLRRIYGTIDANQCQSVSGATTTYTVTYYRNNIPQYGQSYVFCLKKR</sequence>
<comment type="caution">
    <text evidence="3">The sequence shown here is derived from an EMBL/GenBank/DDBJ whole genome shotgun (WGS) entry which is preliminary data.</text>
</comment>
<reference evidence="3" key="1">
    <citation type="submission" date="2021-01" db="EMBL/GenBank/DDBJ databases">
        <title>Whole genome shotgun sequence of Virgisporangium ochraceum NBRC 16418.</title>
        <authorList>
            <person name="Komaki H."/>
            <person name="Tamura T."/>
        </authorList>
    </citation>
    <scope>NUCLEOTIDE SEQUENCE</scope>
    <source>
        <strain evidence="3">NBRC 16418</strain>
    </source>
</reference>
<evidence type="ECO:0000256" key="1">
    <source>
        <dbReference type="SAM" id="MobiDB-lite"/>
    </source>
</evidence>
<feature type="compositionally biased region" description="Pro residues" evidence="1">
    <location>
        <begin position="71"/>
        <end position="98"/>
    </location>
</feature>
<feature type="transmembrane region" description="Helical" evidence="2">
    <location>
        <begin position="30"/>
        <end position="51"/>
    </location>
</feature>
<dbReference type="RefSeq" id="WP_203928727.1">
    <property type="nucleotide sequence ID" value="NZ_BOPH01000049.1"/>
</dbReference>
<organism evidence="3 4">
    <name type="scientific">Virgisporangium ochraceum</name>
    <dbReference type="NCBI Taxonomy" id="65505"/>
    <lineage>
        <taxon>Bacteria</taxon>
        <taxon>Bacillati</taxon>
        <taxon>Actinomycetota</taxon>
        <taxon>Actinomycetes</taxon>
        <taxon>Micromonosporales</taxon>
        <taxon>Micromonosporaceae</taxon>
        <taxon>Virgisporangium</taxon>
    </lineage>
</organism>
<evidence type="ECO:0000313" key="3">
    <source>
        <dbReference type="EMBL" id="GIJ68784.1"/>
    </source>
</evidence>
<protein>
    <submittedName>
        <fullName evidence="3">Uncharacterized protein</fullName>
    </submittedName>
</protein>
<feature type="region of interest" description="Disordered" evidence="1">
    <location>
        <begin position="51"/>
        <end position="115"/>
    </location>
</feature>
<accession>A0A8J4EBN7</accession>
<name>A0A8J4EBN7_9ACTN</name>
<evidence type="ECO:0000313" key="4">
    <source>
        <dbReference type="Proteomes" id="UP000635606"/>
    </source>
</evidence>
<evidence type="ECO:0000256" key="2">
    <source>
        <dbReference type="SAM" id="Phobius"/>
    </source>
</evidence>
<dbReference type="EMBL" id="BOPH01000049">
    <property type="protein sequence ID" value="GIJ68784.1"/>
    <property type="molecule type" value="Genomic_DNA"/>
</dbReference>
<proteinExistence type="predicted"/>
<dbReference type="AlphaFoldDB" id="A0A8J4EBN7"/>
<feature type="region of interest" description="Disordered" evidence="1">
    <location>
        <begin position="1"/>
        <end position="23"/>
    </location>
</feature>